<reference evidence="3 4" key="1">
    <citation type="submission" date="2016-10" db="EMBL/GenBank/DDBJ databases">
        <authorList>
            <person name="Varghese N."/>
            <person name="Submissions S."/>
        </authorList>
    </citation>
    <scope>NUCLEOTIDE SEQUENCE [LARGE SCALE GENOMIC DNA]</scope>
    <source>
        <strain evidence="3 4">DSM 26291</strain>
    </source>
</reference>
<feature type="transmembrane region" description="Helical" evidence="2">
    <location>
        <begin position="227"/>
        <end position="245"/>
    </location>
</feature>
<sequence length="446" mass="50811">MAEPKRHMDVPQERVLENPPRKVAGTKSPTTKEREHQMTSLLSTPEFWQYLSIPVIAALIGWTTNWLAIKMTFYPLEFVGKPPLLGWQGIIPSKARKMAAISVDATISKIGTVQEIFQQIDPQVLAAHILYTVEPRTEEYVDELMLKEYPTFWENLPSSARNMVYDRVRKSTPQLVDNLVGDVSDNIEDLLDIKSMVIERLAKDKRLLNRIFIECGEVEFRFIINSGFYFGFLFGLVQMTVWYFYQSWWVLPFFGLMVGWATNWIALNVIFRPLHEKKVGPFRFQGLFLKRQQEVAESFCHIVTHEILTVGNIINAILEGPKGDRARNMVKKHIKPLVDETAGMGKALTQMAFGPTGFATLKNQVGKKAIEISQTSFNNPVFETDRARAVESIMVERMIALSSEEFQDLLRPCFQEDEIKLILVGAFLGFAAGICQLVFVFGGSVF</sequence>
<organism evidence="3 4">
    <name type="scientific">Marinobacter salarius</name>
    <dbReference type="NCBI Taxonomy" id="1420917"/>
    <lineage>
        <taxon>Bacteria</taxon>
        <taxon>Pseudomonadati</taxon>
        <taxon>Pseudomonadota</taxon>
        <taxon>Gammaproteobacteria</taxon>
        <taxon>Pseudomonadales</taxon>
        <taxon>Marinobacteraceae</taxon>
        <taxon>Marinobacter</taxon>
    </lineage>
</organism>
<evidence type="ECO:0000313" key="3">
    <source>
        <dbReference type="EMBL" id="SFL82306.1"/>
    </source>
</evidence>
<dbReference type="PANTHER" id="PTHR35791:SF1">
    <property type="entry name" value="UPF0754 MEMBRANE PROTEIN YHEB"/>
    <property type="match status" value="1"/>
</dbReference>
<feature type="region of interest" description="Disordered" evidence="1">
    <location>
        <begin position="1"/>
        <end position="36"/>
    </location>
</feature>
<proteinExistence type="predicted"/>
<comment type="caution">
    <text evidence="3">The sequence shown here is derived from an EMBL/GenBank/DDBJ whole genome shotgun (WGS) entry which is preliminary data.</text>
</comment>
<keyword evidence="2" id="KW-0812">Transmembrane</keyword>
<evidence type="ECO:0000256" key="1">
    <source>
        <dbReference type="SAM" id="MobiDB-lite"/>
    </source>
</evidence>
<feature type="transmembrane region" description="Helical" evidence="2">
    <location>
        <begin position="251"/>
        <end position="271"/>
    </location>
</feature>
<keyword evidence="2" id="KW-0472">Membrane</keyword>
<evidence type="ECO:0008006" key="5">
    <source>
        <dbReference type="Google" id="ProtNLM"/>
    </source>
</evidence>
<dbReference type="Proteomes" id="UP000199211">
    <property type="component" value="Unassembled WGS sequence"/>
</dbReference>
<feature type="compositionally biased region" description="Basic and acidic residues" evidence="1">
    <location>
        <begin position="1"/>
        <end position="20"/>
    </location>
</feature>
<dbReference type="EMBL" id="FOTV01000011">
    <property type="protein sequence ID" value="SFL82306.1"/>
    <property type="molecule type" value="Genomic_DNA"/>
</dbReference>
<evidence type="ECO:0000313" key="4">
    <source>
        <dbReference type="Proteomes" id="UP000199211"/>
    </source>
</evidence>
<keyword evidence="4" id="KW-1185">Reference proteome</keyword>
<feature type="transmembrane region" description="Helical" evidence="2">
    <location>
        <begin position="421"/>
        <end position="441"/>
    </location>
</feature>
<dbReference type="PANTHER" id="PTHR35791">
    <property type="entry name" value="UPF0754 MEMBRANE PROTEIN YHEB"/>
    <property type="match status" value="1"/>
</dbReference>
<gene>
    <name evidence="3" type="ORF">SAMN04487868_11178</name>
</gene>
<protein>
    <recommendedName>
        <fullName evidence="5">DUF445 domain-containing protein</fullName>
    </recommendedName>
</protein>
<keyword evidence="2" id="KW-1133">Transmembrane helix</keyword>
<name>A0ABY1FQ09_9GAMM</name>
<feature type="transmembrane region" description="Helical" evidence="2">
    <location>
        <begin position="47"/>
        <end position="68"/>
    </location>
</feature>
<accession>A0ABY1FQ09</accession>
<evidence type="ECO:0000256" key="2">
    <source>
        <dbReference type="SAM" id="Phobius"/>
    </source>
</evidence>